<accession>A0ABS8RRV0</accession>
<evidence type="ECO:0000313" key="1">
    <source>
        <dbReference type="EMBL" id="MCD7449511.1"/>
    </source>
</evidence>
<reference evidence="1 2" key="1">
    <citation type="journal article" date="2021" name="BMC Genomics">
        <title>Datura genome reveals duplications of psychoactive alkaloid biosynthetic genes and high mutation rate following tissue culture.</title>
        <authorList>
            <person name="Rajewski A."/>
            <person name="Carter-House D."/>
            <person name="Stajich J."/>
            <person name="Litt A."/>
        </authorList>
    </citation>
    <scope>NUCLEOTIDE SEQUENCE [LARGE SCALE GENOMIC DNA]</scope>
    <source>
        <strain evidence="1">AR-01</strain>
    </source>
</reference>
<name>A0ABS8RRV0_DATST</name>
<gene>
    <name evidence="1" type="ORF">HAX54_053103</name>
</gene>
<comment type="caution">
    <text evidence="1">The sequence shown here is derived from an EMBL/GenBank/DDBJ whole genome shotgun (WGS) entry which is preliminary data.</text>
</comment>
<protein>
    <submittedName>
        <fullName evidence="1">Uncharacterized protein</fullName>
    </submittedName>
</protein>
<organism evidence="1 2">
    <name type="scientific">Datura stramonium</name>
    <name type="common">Jimsonweed</name>
    <name type="synonym">Common thornapple</name>
    <dbReference type="NCBI Taxonomy" id="4076"/>
    <lineage>
        <taxon>Eukaryota</taxon>
        <taxon>Viridiplantae</taxon>
        <taxon>Streptophyta</taxon>
        <taxon>Embryophyta</taxon>
        <taxon>Tracheophyta</taxon>
        <taxon>Spermatophyta</taxon>
        <taxon>Magnoliopsida</taxon>
        <taxon>eudicotyledons</taxon>
        <taxon>Gunneridae</taxon>
        <taxon>Pentapetalae</taxon>
        <taxon>asterids</taxon>
        <taxon>lamiids</taxon>
        <taxon>Solanales</taxon>
        <taxon>Solanaceae</taxon>
        <taxon>Solanoideae</taxon>
        <taxon>Datureae</taxon>
        <taxon>Datura</taxon>
    </lineage>
</organism>
<keyword evidence="2" id="KW-1185">Reference proteome</keyword>
<dbReference type="Proteomes" id="UP000823775">
    <property type="component" value="Unassembled WGS sequence"/>
</dbReference>
<dbReference type="EMBL" id="JACEIK010000098">
    <property type="protein sequence ID" value="MCD7449511.1"/>
    <property type="molecule type" value="Genomic_DNA"/>
</dbReference>
<feature type="non-terminal residue" evidence="1">
    <location>
        <position position="62"/>
    </location>
</feature>
<sequence>MAHQECRVDSNDLIRIYVYIYEMHIVAINGCKWLISEGSTRQAYEWDGYHTDIVHGFLEFLA</sequence>
<evidence type="ECO:0000313" key="2">
    <source>
        <dbReference type="Proteomes" id="UP000823775"/>
    </source>
</evidence>
<proteinExistence type="predicted"/>